<evidence type="ECO:0000313" key="9">
    <source>
        <dbReference type="Proteomes" id="UP000189274"/>
    </source>
</evidence>
<keyword evidence="6" id="KW-0408">Iron</keyword>
<proteinExistence type="inferred from homology"/>
<protein>
    <submittedName>
        <fullName evidence="8">Putative alpha-ketoglutarate-dependent sulfonate dioxygenase</fullName>
    </submittedName>
</protein>
<dbReference type="InterPro" id="IPR003819">
    <property type="entry name" value="TauD/TfdA-like"/>
</dbReference>
<dbReference type="FunFam" id="3.60.130.10:FF:000008">
    <property type="entry name" value="Alpha-ketoglutarate-dependent taurine dioxygenase"/>
    <property type="match status" value="3"/>
</dbReference>
<reference evidence="9" key="1">
    <citation type="journal article" date="2017" name="Genome Announc.">
        <title>Genome sequences of Cyberlindnera fabianii 65, Pichia kudriavzevii 129, and Saccharomyces cerevisiae 131 isolated from fermented masau fruits in Zimbabwe.</title>
        <authorList>
            <person name="van Rijswijck I.M.H."/>
            <person name="Derks M.F.L."/>
            <person name="Abee T."/>
            <person name="de Ridder D."/>
            <person name="Smid E.J."/>
        </authorList>
    </citation>
    <scope>NUCLEOTIDE SEQUENCE [LARGE SCALE GENOMIC DNA]</scope>
    <source>
        <strain evidence="9">129</strain>
    </source>
</reference>
<keyword evidence="3" id="KW-0479">Metal-binding</keyword>
<keyword evidence="4 8" id="KW-0223">Dioxygenase</keyword>
<gene>
    <name evidence="8" type="ORF">BOH78_4714</name>
</gene>
<feature type="domain" description="TauD/TfdA-like" evidence="7">
    <location>
        <begin position="958"/>
        <end position="1240"/>
    </location>
</feature>
<accession>A0A1V2LHT5</accession>
<comment type="cofactor">
    <cofactor evidence="1">
        <name>Fe(2+)</name>
        <dbReference type="ChEBI" id="CHEBI:29033"/>
    </cofactor>
</comment>
<dbReference type="Pfam" id="PF02668">
    <property type="entry name" value="TauD"/>
    <property type="match status" value="3"/>
</dbReference>
<sequence length="1267" mass="143127">MATKTQTYQHNTDASLTVHDDVSIDKQIEKLIRSHKELSITRSNEANINFEGGPDSEGLKLLPASSRKRIEADGLDISKGYPEIPPRTQIPIFVDEAHAIRAEDVPYIERGKNADPEKKALLGAAKEVIHLTKNVGTEIVGLQLADLTDQQKDELALLVAERVVVFFRDQKLPPTKQHELGSYLGNIEYHAQVPHVTGLPGATVIWNDYINKKDSKLNFANANLANWDTLRYPGYGNQGWHTDLVHEHQPAGYTHLHLDAIPSIGGDTIWSSGYGAYDKLSDEFKKFLDGKKAVYVSSHAYLDREDPLGGPKKIERVHPLVRTHPATGWKSLYVNRGLTKRIIGVSPVESDLILNYLFDIYEKNADIQVRFKWSPTKEGYGTSAIWDNRISQHRAVWDHEGEESRHGTRVTSLAEVPFFDPESNKNFEIVDDLPVEQQLETIFRNRNSKTLTGPDPVGLEILPESTKKRLEDDNIEISQGYPEIPPSENIPIYVDEVLKIRSFETPYDDKAKNADPEKKALFGAAKEVIHLTKNIGTEIVGLQLVDLTDEQKNELALLVSERVVVFFRNQKLPPSQQKALGSYWGKVEVHPQATHVNGIPGTTVLWSDYSKKKGNKANFANNGLQNWDVLRYQHQGPFAWHTDLVHELQPAGYTHLHLDAIPSLGGDTTWASGYAAYDKLSDEFKNFLDGKQVELQSLHGYIDRNDPLGGPKQVSRVHPLVRTHPVTGWKSLFINRGHIKRIIGVSPVESDLILNYLFDIFEKNADVQVRFNWQPTQEGYGTSAIWDNRVSQHKNIFDYEGDEPRHGTRVTTLAEVPYFDPNSKSQREALGKPIYKWDVKDNSSLSIVNDIPIDQQIENLIRAHNDLKITNNGNLKLRINPGPDPEGLKILSKSTRERLEADNIDLSVGYPETPPRAEIPVYLDQAYAIRAEDAPYIERAKNADPEKKALLGAAKEVIHLTKNVGTEIVGLQLADLTDQQKDELALLVAERVVVFFRDQKLLPSEQLELGKYLGNIEYHPQTTHVTGLPGNSVIWNDYFSLKGVNINYENNNLGNWDSLRYPARGTQVWHTDLVHEHQPAGYTHLHIDSVPTTGDDTLWASGYGAYDKLSDEFKKFLDGKKAVYVSAHAYLDREDPLGGPKRIERVHPLVRTHPATGWKSLFINRAMTRRIIGVSPVESDLILNYLFDIYEKNADIQVRFKWSPTKEGYGTSAIWDNRISQHRSVWDNEGAESRHGTRVTSLAEVPFFDPESKSQREALGKPIHQWE</sequence>
<dbReference type="InterPro" id="IPR051323">
    <property type="entry name" value="AtsK-like"/>
</dbReference>
<feature type="domain" description="TauD/TfdA-like" evidence="7">
    <location>
        <begin position="129"/>
        <end position="411"/>
    </location>
</feature>
<dbReference type="VEuPathDB" id="FungiDB:C5L36_0C01820"/>
<evidence type="ECO:0000256" key="3">
    <source>
        <dbReference type="ARBA" id="ARBA00022723"/>
    </source>
</evidence>
<dbReference type="AlphaFoldDB" id="A0A1V2LHT5"/>
<dbReference type="SUPFAM" id="SSF51197">
    <property type="entry name" value="Clavaminate synthase-like"/>
    <property type="match status" value="3"/>
</dbReference>
<dbReference type="EMBL" id="MQVM01000040">
    <property type="protein sequence ID" value="ONH71181.1"/>
    <property type="molecule type" value="Genomic_DNA"/>
</dbReference>
<dbReference type="VEuPathDB" id="FungiDB:C5L36_0C01810"/>
<evidence type="ECO:0000313" key="8">
    <source>
        <dbReference type="EMBL" id="ONH71181.1"/>
    </source>
</evidence>
<dbReference type="PANTHER" id="PTHR30468:SF9">
    <property type="entry name" value="ALPHA-KETOGLUTARATE-DEPENDENT TAURINE DIOXYGENASE (AFU_ORTHOLOGUE AFUA_3G01010)"/>
    <property type="match status" value="1"/>
</dbReference>
<evidence type="ECO:0000259" key="7">
    <source>
        <dbReference type="Pfam" id="PF02668"/>
    </source>
</evidence>
<dbReference type="GO" id="GO:0016706">
    <property type="term" value="F:2-oxoglutarate-dependent dioxygenase activity"/>
    <property type="evidence" value="ECO:0007669"/>
    <property type="project" value="TreeGrafter"/>
</dbReference>
<keyword evidence="5" id="KW-0560">Oxidoreductase</keyword>
<evidence type="ECO:0000256" key="1">
    <source>
        <dbReference type="ARBA" id="ARBA00001954"/>
    </source>
</evidence>
<name>A0A1V2LHT5_PICKU</name>
<dbReference type="Gene3D" id="3.60.130.10">
    <property type="entry name" value="Clavaminate synthase-like"/>
    <property type="match status" value="3"/>
</dbReference>
<dbReference type="InterPro" id="IPR042098">
    <property type="entry name" value="TauD-like_sf"/>
</dbReference>
<dbReference type="VEuPathDB" id="FungiDB:C5L36_0C01790"/>
<comment type="caution">
    <text evidence="8">The sequence shown here is derived from an EMBL/GenBank/DDBJ whole genome shotgun (WGS) entry which is preliminary data.</text>
</comment>
<organism evidence="8 9">
    <name type="scientific">Pichia kudriavzevii</name>
    <name type="common">Yeast</name>
    <name type="synonym">Issatchenkia orientalis</name>
    <dbReference type="NCBI Taxonomy" id="4909"/>
    <lineage>
        <taxon>Eukaryota</taxon>
        <taxon>Fungi</taxon>
        <taxon>Dikarya</taxon>
        <taxon>Ascomycota</taxon>
        <taxon>Saccharomycotina</taxon>
        <taxon>Pichiomycetes</taxon>
        <taxon>Pichiales</taxon>
        <taxon>Pichiaceae</taxon>
        <taxon>Pichia</taxon>
    </lineage>
</organism>
<dbReference type="GO" id="GO:0005737">
    <property type="term" value="C:cytoplasm"/>
    <property type="evidence" value="ECO:0007669"/>
    <property type="project" value="TreeGrafter"/>
</dbReference>
<evidence type="ECO:0000256" key="6">
    <source>
        <dbReference type="ARBA" id="ARBA00023004"/>
    </source>
</evidence>
<dbReference type="GO" id="GO:0046872">
    <property type="term" value="F:metal ion binding"/>
    <property type="evidence" value="ECO:0007669"/>
    <property type="project" value="UniProtKB-KW"/>
</dbReference>
<feature type="domain" description="TauD/TfdA-like" evidence="7">
    <location>
        <begin position="529"/>
        <end position="811"/>
    </location>
</feature>
<evidence type="ECO:0000256" key="5">
    <source>
        <dbReference type="ARBA" id="ARBA00023002"/>
    </source>
</evidence>
<comment type="similarity">
    <text evidence="2">Belongs to the TfdA dioxygenase family.</text>
</comment>
<dbReference type="Proteomes" id="UP000189274">
    <property type="component" value="Unassembled WGS sequence"/>
</dbReference>
<dbReference type="PANTHER" id="PTHR30468">
    <property type="entry name" value="ALPHA-KETOGLUTARATE-DEPENDENT SULFONATE DIOXYGENASE"/>
    <property type="match status" value="1"/>
</dbReference>
<evidence type="ECO:0000256" key="4">
    <source>
        <dbReference type="ARBA" id="ARBA00022964"/>
    </source>
</evidence>
<evidence type="ECO:0000256" key="2">
    <source>
        <dbReference type="ARBA" id="ARBA00005896"/>
    </source>
</evidence>